<evidence type="ECO:0000313" key="3">
    <source>
        <dbReference type="EMBL" id="RGB75913.1"/>
    </source>
</evidence>
<keyword evidence="2" id="KW-0812">Transmembrane</keyword>
<reference evidence="3 4" key="1">
    <citation type="submission" date="2018-08" db="EMBL/GenBank/DDBJ databases">
        <title>A genome reference for cultivated species of the human gut microbiota.</title>
        <authorList>
            <person name="Zou Y."/>
            <person name="Xue W."/>
            <person name="Luo G."/>
        </authorList>
    </citation>
    <scope>NUCLEOTIDE SEQUENCE [LARGE SCALE GENOMIC DNA]</scope>
    <source>
        <strain evidence="3 4">OF01-3</strain>
    </source>
</reference>
<keyword evidence="2" id="KW-0472">Membrane</keyword>
<evidence type="ECO:0000256" key="2">
    <source>
        <dbReference type="SAM" id="Phobius"/>
    </source>
</evidence>
<feature type="compositionally biased region" description="Basic and acidic residues" evidence="1">
    <location>
        <begin position="1"/>
        <end position="24"/>
    </location>
</feature>
<evidence type="ECO:0000313" key="4">
    <source>
        <dbReference type="Proteomes" id="UP000261011"/>
    </source>
</evidence>
<keyword evidence="2" id="KW-1133">Transmembrane helix</keyword>
<feature type="compositionally biased region" description="Basic and acidic residues" evidence="1">
    <location>
        <begin position="33"/>
        <end position="47"/>
    </location>
</feature>
<organism evidence="3 4">
    <name type="scientific">Anaerococcus nagyae</name>
    <dbReference type="NCBI Taxonomy" id="1755241"/>
    <lineage>
        <taxon>Bacteria</taxon>
        <taxon>Bacillati</taxon>
        <taxon>Bacillota</taxon>
        <taxon>Tissierellia</taxon>
        <taxon>Tissierellales</taxon>
        <taxon>Peptoniphilaceae</taxon>
        <taxon>Anaerococcus</taxon>
    </lineage>
</organism>
<name>A0A3E2TIX9_9FIRM</name>
<dbReference type="EMBL" id="QVEU01000004">
    <property type="protein sequence ID" value="RGB75913.1"/>
    <property type="molecule type" value="Genomic_DNA"/>
</dbReference>
<sequence length="386" mass="43674">MTDKYDEKTGPSEVDQSKDAHEVLDNSEDIEEKENSENHSKDIDKKLDRGEELYTGFGFDNSRDNDNKLTDDLQTEKIDTIAVNKVANNSTDSKIVEKEVYKASTDKSVVEDNNNVKAVPVKAIEREDIKPSTSSKKNTTNNSTIVIKSDGKNIKSQNNKSKSAKAEDKVFYKDDIKNNYNESKKDNSTIVIKTNGNIKKDIEAPSKDKIVQDKERANYQDKVDSNYNNLSRERKSANYKEIPEDTKVVIKADNGDINYKENHIESGYNGVNKDSTLIENNDRYTRRNHKVLDFPVNESNVKGQVPADYQLKSTYYSNDSRPNTLYNTPGSVYKNYNTLSIKKHYKAKKKANRRGLSLKKVAIGVAAVAGIALILLPEDDDSPFRF</sequence>
<keyword evidence="4" id="KW-1185">Reference proteome</keyword>
<accession>A0A3E2TIX9</accession>
<dbReference type="Proteomes" id="UP000261011">
    <property type="component" value="Unassembled WGS sequence"/>
</dbReference>
<dbReference type="RefSeq" id="WP_117521856.1">
    <property type="nucleotide sequence ID" value="NZ_QVEU01000004.1"/>
</dbReference>
<feature type="region of interest" description="Disordered" evidence="1">
    <location>
        <begin position="1"/>
        <end position="47"/>
    </location>
</feature>
<protein>
    <submittedName>
        <fullName evidence="3">Uncharacterized protein</fullName>
    </submittedName>
</protein>
<comment type="caution">
    <text evidence="3">The sequence shown here is derived from an EMBL/GenBank/DDBJ whole genome shotgun (WGS) entry which is preliminary data.</text>
</comment>
<proteinExistence type="predicted"/>
<dbReference type="AlphaFoldDB" id="A0A3E2TIX9"/>
<evidence type="ECO:0000256" key="1">
    <source>
        <dbReference type="SAM" id="MobiDB-lite"/>
    </source>
</evidence>
<feature type="transmembrane region" description="Helical" evidence="2">
    <location>
        <begin position="356"/>
        <end position="376"/>
    </location>
</feature>
<gene>
    <name evidence="3" type="ORF">DXA39_06220</name>
</gene>
<dbReference type="OrthoDB" id="10019852at2"/>